<sequence length="235" mass="24149">MAMYPPHITAGSDLTVQGSYYSGVPPSSAYSSQSLSQAVTSTSGPAGDATGVAASMQNVTVAYNFWLQHVAPYMGVAQGANELDPPDKFWEWFSAQGLPSHLVPNQAPAPAHAQGQVQAPAGGVLASTQSTVAGLRQPLATALGSRRPALGPYAYGMTAAPGGSDGRSQSQAGSAPPARRRSSIRIDGPSPSSFKGVRVLEAGTVVRSNGLWGLIDESGPVFVVHIVFGIVGRSF</sequence>
<dbReference type="InParanoid" id="A0A165HGZ2"/>
<gene>
    <name evidence="2" type="ORF">EXIGLDRAFT_769458</name>
</gene>
<dbReference type="AlphaFoldDB" id="A0A165HGZ2"/>
<accession>A0A165HGZ2</accession>
<evidence type="ECO:0000313" key="2">
    <source>
        <dbReference type="EMBL" id="KZV91957.1"/>
    </source>
</evidence>
<feature type="region of interest" description="Disordered" evidence="1">
    <location>
        <begin position="154"/>
        <end position="190"/>
    </location>
</feature>
<keyword evidence="3" id="KW-1185">Reference proteome</keyword>
<proteinExistence type="predicted"/>
<dbReference type="Proteomes" id="UP000077266">
    <property type="component" value="Unassembled WGS sequence"/>
</dbReference>
<protein>
    <submittedName>
        <fullName evidence="2">Uncharacterized protein</fullName>
    </submittedName>
</protein>
<evidence type="ECO:0000313" key="3">
    <source>
        <dbReference type="Proteomes" id="UP000077266"/>
    </source>
</evidence>
<name>A0A165HGZ2_EXIGL</name>
<organism evidence="2 3">
    <name type="scientific">Exidia glandulosa HHB12029</name>
    <dbReference type="NCBI Taxonomy" id="1314781"/>
    <lineage>
        <taxon>Eukaryota</taxon>
        <taxon>Fungi</taxon>
        <taxon>Dikarya</taxon>
        <taxon>Basidiomycota</taxon>
        <taxon>Agaricomycotina</taxon>
        <taxon>Agaricomycetes</taxon>
        <taxon>Auriculariales</taxon>
        <taxon>Exidiaceae</taxon>
        <taxon>Exidia</taxon>
    </lineage>
</organism>
<dbReference type="EMBL" id="KV426017">
    <property type="protein sequence ID" value="KZV91957.1"/>
    <property type="molecule type" value="Genomic_DNA"/>
</dbReference>
<reference evidence="2 3" key="1">
    <citation type="journal article" date="2016" name="Mol. Biol. Evol.">
        <title>Comparative Genomics of Early-Diverging Mushroom-Forming Fungi Provides Insights into the Origins of Lignocellulose Decay Capabilities.</title>
        <authorList>
            <person name="Nagy L.G."/>
            <person name="Riley R."/>
            <person name="Tritt A."/>
            <person name="Adam C."/>
            <person name="Daum C."/>
            <person name="Floudas D."/>
            <person name="Sun H."/>
            <person name="Yadav J.S."/>
            <person name="Pangilinan J."/>
            <person name="Larsson K.H."/>
            <person name="Matsuura K."/>
            <person name="Barry K."/>
            <person name="Labutti K."/>
            <person name="Kuo R."/>
            <person name="Ohm R.A."/>
            <person name="Bhattacharya S.S."/>
            <person name="Shirouzu T."/>
            <person name="Yoshinaga Y."/>
            <person name="Martin F.M."/>
            <person name="Grigoriev I.V."/>
            <person name="Hibbett D.S."/>
        </authorList>
    </citation>
    <scope>NUCLEOTIDE SEQUENCE [LARGE SCALE GENOMIC DNA]</scope>
    <source>
        <strain evidence="2 3">HHB12029</strain>
    </source>
</reference>
<evidence type="ECO:0000256" key="1">
    <source>
        <dbReference type="SAM" id="MobiDB-lite"/>
    </source>
</evidence>